<evidence type="ECO:0000313" key="3">
    <source>
        <dbReference type="EMBL" id="KAH6892967.1"/>
    </source>
</evidence>
<accession>A0A9P9AS17</accession>
<gene>
    <name evidence="3" type="ORF">B0T10DRAFT_262844</name>
</gene>
<comment type="caution">
    <text evidence="3">The sequence shown here is derived from an EMBL/GenBank/DDBJ whole genome shotgun (WGS) entry which is preliminary data.</text>
</comment>
<feature type="chain" id="PRO_5040264958" description="Secreted protein" evidence="2">
    <location>
        <begin position="23"/>
        <end position="258"/>
    </location>
</feature>
<feature type="compositionally biased region" description="Basic and acidic residues" evidence="1">
    <location>
        <begin position="44"/>
        <end position="59"/>
    </location>
</feature>
<keyword evidence="4" id="KW-1185">Reference proteome</keyword>
<keyword evidence="2" id="KW-0732">Signal</keyword>
<evidence type="ECO:0008006" key="5">
    <source>
        <dbReference type="Google" id="ProtNLM"/>
    </source>
</evidence>
<dbReference type="Proteomes" id="UP000777438">
    <property type="component" value="Unassembled WGS sequence"/>
</dbReference>
<sequence length="258" mass="28980">MALVHLTVTVVFLLFLVAVTKALELYFIRRWDEDDGDYEAGTSPEKRPEPHTVRAERKPQQHQQLVPTGDLRRRAMAQALNQQDWPSCFKVKGATVSPHHHRARSWEDRKLPAGDKIERREQLRKTTLPTRAKLVNQASQEQPGHGRVPIRFGSTSSLRQERTILPFESMRHIPQERTIPPSELMGGIPQEETVDSGVSFNNRTNTFGRRKPPRNPSAPLKMGGVSGPTMAANQAFTVSTQAPQVDGLGEWLSIKSTA</sequence>
<dbReference type="AlphaFoldDB" id="A0A9P9AS17"/>
<feature type="signal peptide" evidence="2">
    <location>
        <begin position="1"/>
        <end position="22"/>
    </location>
</feature>
<proteinExistence type="predicted"/>
<organism evidence="3 4">
    <name type="scientific">Thelonectria olida</name>
    <dbReference type="NCBI Taxonomy" id="1576542"/>
    <lineage>
        <taxon>Eukaryota</taxon>
        <taxon>Fungi</taxon>
        <taxon>Dikarya</taxon>
        <taxon>Ascomycota</taxon>
        <taxon>Pezizomycotina</taxon>
        <taxon>Sordariomycetes</taxon>
        <taxon>Hypocreomycetidae</taxon>
        <taxon>Hypocreales</taxon>
        <taxon>Nectriaceae</taxon>
        <taxon>Thelonectria</taxon>
    </lineage>
</organism>
<evidence type="ECO:0000256" key="1">
    <source>
        <dbReference type="SAM" id="MobiDB-lite"/>
    </source>
</evidence>
<evidence type="ECO:0000313" key="4">
    <source>
        <dbReference type="Proteomes" id="UP000777438"/>
    </source>
</evidence>
<feature type="region of interest" description="Disordered" evidence="1">
    <location>
        <begin position="37"/>
        <end position="65"/>
    </location>
</feature>
<name>A0A9P9AS17_9HYPO</name>
<dbReference type="EMBL" id="JAGPYM010000006">
    <property type="protein sequence ID" value="KAH6892967.1"/>
    <property type="molecule type" value="Genomic_DNA"/>
</dbReference>
<feature type="region of interest" description="Disordered" evidence="1">
    <location>
        <begin position="193"/>
        <end position="228"/>
    </location>
</feature>
<evidence type="ECO:0000256" key="2">
    <source>
        <dbReference type="SAM" id="SignalP"/>
    </source>
</evidence>
<reference evidence="3 4" key="1">
    <citation type="journal article" date="2021" name="Nat. Commun.">
        <title>Genetic determinants of endophytism in the Arabidopsis root mycobiome.</title>
        <authorList>
            <person name="Mesny F."/>
            <person name="Miyauchi S."/>
            <person name="Thiergart T."/>
            <person name="Pickel B."/>
            <person name="Atanasova L."/>
            <person name="Karlsson M."/>
            <person name="Huettel B."/>
            <person name="Barry K.W."/>
            <person name="Haridas S."/>
            <person name="Chen C."/>
            <person name="Bauer D."/>
            <person name="Andreopoulos W."/>
            <person name="Pangilinan J."/>
            <person name="LaButti K."/>
            <person name="Riley R."/>
            <person name="Lipzen A."/>
            <person name="Clum A."/>
            <person name="Drula E."/>
            <person name="Henrissat B."/>
            <person name="Kohler A."/>
            <person name="Grigoriev I.V."/>
            <person name="Martin F.M."/>
            <person name="Hacquard S."/>
        </authorList>
    </citation>
    <scope>NUCLEOTIDE SEQUENCE [LARGE SCALE GENOMIC DNA]</scope>
    <source>
        <strain evidence="3 4">MPI-CAGE-CH-0241</strain>
    </source>
</reference>
<protein>
    <recommendedName>
        <fullName evidence="5">Secreted protein</fullName>
    </recommendedName>
</protein>
<feature type="compositionally biased region" description="Polar residues" evidence="1">
    <location>
        <begin position="196"/>
        <end position="207"/>
    </location>
</feature>